<dbReference type="GO" id="GO:0050808">
    <property type="term" value="P:synapse organization"/>
    <property type="evidence" value="ECO:0007669"/>
    <property type="project" value="TreeGrafter"/>
</dbReference>
<dbReference type="OrthoDB" id="6377396at2759"/>
<sequence>MHERNINCNKIEVIVTDVKRSPNVGKFEALKRHELVDKKISEGILETVIDPNTPGVVRVHPGGKAFLLCRVENLGTNSVMWFIGDKVLSIDTSIFVPDKRLFLSYDSETGTWILEINKVQMRDQGNYSCQVSNKPTIRHTVSLQVIPNGKPLLPTLKKKRRRRKKNIRRGIHEDKQNLVIEELQQNLSSIWVQLNELKVNLETHIKETIINMDIKKVNITEIIIMIITSMAITMKVIIILLMHKKEEVMK</sequence>
<keyword evidence="4" id="KW-1185">Reference proteome</keyword>
<dbReference type="PANTHER" id="PTHR23279">
    <property type="entry name" value="DEFECTIVE PROBOSCIS EXTENSION RESPONSE DPR -RELATED"/>
    <property type="match status" value="1"/>
</dbReference>
<dbReference type="InterPro" id="IPR013783">
    <property type="entry name" value="Ig-like_fold"/>
</dbReference>
<feature type="transmembrane region" description="Helical" evidence="1">
    <location>
        <begin position="222"/>
        <end position="242"/>
    </location>
</feature>
<evidence type="ECO:0000259" key="2">
    <source>
        <dbReference type="PROSITE" id="PS50835"/>
    </source>
</evidence>
<dbReference type="Proteomes" id="UP000326759">
    <property type="component" value="Unassembled WGS sequence"/>
</dbReference>
<dbReference type="CDD" id="cd00096">
    <property type="entry name" value="Ig"/>
    <property type="match status" value="1"/>
</dbReference>
<keyword evidence="1" id="KW-0812">Transmembrane</keyword>
<evidence type="ECO:0000313" key="3">
    <source>
        <dbReference type="EMBL" id="KAB7503740.1"/>
    </source>
</evidence>
<dbReference type="PROSITE" id="PS50835">
    <property type="entry name" value="IG_LIKE"/>
    <property type="match status" value="1"/>
</dbReference>
<dbReference type="SMART" id="SM00408">
    <property type="entry name" value="IGc2"/>
    <property type="match status" value="1"/>
</dbReference>
<dbReference type="InterPro" id="IPR003598">
    <property type="entry name" value="Ig_sub2"/>
</dbReference>
<dbReference type="Pfam" id="PF07679">
    <property type="entry name" value="I-set"/>
    <property type="match status" value="1"/>
</dbReference>
<dbReference type="InterPro" id="IPR036179">
    <property type="entry name" value="Ig-like_dom_sf"/>
</dbReference>
<evidence type="ECO:0000256" key="1">
    <source>
        <dbReference type="SAM" id="Phobius"/>
    </source>
</evidence>
<dbReference type="EMBL" id="SEYY01004534">
    <property type="protein sequence ID" value="KAB7503740.1"/>
    <property type="molecule type" value="Genomic_DNA"/>
</dbReference>
<comment type="caution">
    <text evidence="3">The sequence shown here is derived from an EMBL/GenBank/DDBJ whole genome shotgun (WGS) entry which is preliminary data.</text>
</comment>
<dbReference type="PANTHER" id="PTHR23279:SF36">
    <property type="entry name" value="DEFECTIVE PROBOSCIS EXTENSION RESPONSE 9, ISOFORM A"/>
    <property type="match status" value="1"/>
</dbReference>
<dbReference type="InterPro" id="IPR037448">
    <property type="entry name" value="Zig-8"/>
</dbReference>
<protein>
    <recommendedName>
        <fullName evidence="2">Ig-like domain-containing protein</fullName>
    </recommendedName>
</protein>
<dbReference type="InterPro" id="IPR013098">
    <property type="entry name" value="Ig_I-set"/>
</dbReference>
<dbReference type="InterPro" id="IPR003599">
    <property type="entry name" value="Ig_sub"/>
</dbReference>
<dbReference type="Gene3D" id="2.60.40.10">
    <property type="entry name" value="Immunoglobulins"/>
    <property type="match status" value="1"/>
</dbReference>
<organism evidence="3 4">
    <name type="scientific">Armadillidium nasatum</name>
    <dbReference type="NCBI Taxonomy" id="96803"/>
    <lineage>
        <taxon>Eukaryota</taxon>
        <taxon>Metazoa</taxon>
        <taxon>Ecdysozoa</taxon>
        <taxon>Arthropoda</taxon>
        <taxon>Crustacea</taxon>
        <taxon>Multicrustacea</taxon>
        <taxon>Malacostraca</taxon>
        <taxon>Eumalacostraca</taxon>
        <taxon>Peracarida</taxon>
        <taxon>Isopoda</taxon>
        <taxon>Oniscidea</taxon>
        <taxon>Crinocheta</taxon>
        <taxon>Armadillidiidae</taxon>
        <taxon>Armadillidium</taxon>
    </lineage>
</organism>
<dbReference type="GO" id="GO:0032589">
    <property type="term" value="C:neuron projection membrane"/>
    <property type="evidence" value="ECO:0007669"/>
    <property type="project" value="TreeGrafter"/>
</dbReference>
<feature type="non-terminal residue" evidence="3">
    <location>
        <position position="250"/>
    </location>
</feature>
<dbReference type="InterPro" id="IPR007110">
    <property type="entry name" value="Ig-like_dom"/>
</dbReference>
<feature type="domain" description="Ig-like" evidence="2">
    <location>
        <begin position="51"/>
        <end position="142"/>
    </location>
</feature>
<keyword evidence="1" id="KW-1133">Transmembrane helix</keyword>
<dbReference type="AlphaFoldDB" id="A0A5N5TFN3"/>
<keyword evidence="1" id="KW-0472">Membrane</keyword>
<evidence type="ECO:0000313" key="4">
    <source>
        <dbReference type="Proteomes" id="UP000326759"/>
    </source>
</evidence>
<accession>A0A5N5TFN3</accession>
<dbReference type="SMART" id="SM00409">
    <property type="entry name" value="IG"/>
    <property type="match status" value="1"/>
</dbReference>
<proteinExistence type="predicted"/>
<gene>
    <name evidence="3" type="ORF">Anas_13372</name>
</gene>
<dbReference type="SUPFAM" id="SSF48726">
    <property type="entry name" value="Immunoglobulin"/>
    <property type="match status" value="1"/>
</dbReference>
<reference evidence="3 4" key="1">
    <citation type="journal article" date="2019" name="PLoS Biol.">
        <title>Sex chromosomes control vertical transmission of feminizing Wolbachia symbionts in an isopod.</title>
        <authorList>
            <person name="Becking T."/>
            <person name="Chebbi M.A."/>
            <person name="Giraud I."/>
            <person name="Moumen B."/>
            <person name="Laverre T."/>
            <person name="Caubet Y."/>
            <person name="Peccoud J."/>
            <person name="Gilbert C."/>
            <person name="Cordaux R."/>
        </authorList>
    </citation>
    <scope>NUCLEOTIDE SEQUENCE [LARGE SCALE GENOMIC DNA]</scope>
    <source>
        <strain evidence="3">ANa2</strain>
        <tissue evidence="3">Whole body excluding digestive tract and cuticle</tissue>
    </source>
</reference>
<name>A0A5N5TFN3_9CRUS</name>